<dbReference type="EnsemblMetazoa" id="G33821.1">
    <property type="protein sequence ID" value="G33821.1:cds"/>
    <property type="gene ID" value="G33821"/>
</dbReference>
<accession>A0A8W8MLB3</accession>
<dbReference type="AlphaFoldDB" id="A0A8W8MLB3"/>
<evidence type="ECO:0000313" key="2">
    <source>
        <dbReference type="Proteomes" id="UP000005408"/>
    </source>
</evidence>
<keyword evidence="2" id="KW-1185">Reference proteome</keyword>
<protein>
    <submittedName>
        <fullName evidence="1">Uncharacterized protein</fullName>
    </submittedName>
</protein>
<name>A0A8W8MLB3_MAGGI</name>
<organism evidence="1 2">
    <name type="scientific">Magallana gigas</name>
    <name type="common">Pacific oyster</name>
    <name type="synonym">Crassostrea gigas</name>
    <dbReference type="NCBI Taxonomy" id="29159"/>
    <lineage>
        <taxon>Eukaryota</taxon>
        <taxon>Metazoa</taxon>
        <taxon>Spiralia</taxon>
        <taxon>Lophotrochozoa</taxon>
        <taxon>Mollusca</taxon>
        <taxon>Bivalvia</taxon>
        <taxon>Autobranchia</taxon>
        <taxon>Pteriomorphia</taxon>
        <taxon>Ostreida</taxon>
        <taxon>Ostreoidea</taxon>
        <taxon>Ostreidae</taxon>
        <taxon>Magallana</taxon>
    </lineage>
</organism>
<sequence length="119" mass="13729">MLLNVIHKKDFKTSVMTNRSKVLKTDPFLQEVPEYLQKQGQDLATCTLVSINSITTSPVKTIDGLAKPRACNDNQINVNWFPPYVKRLSLQRSNLLCRRRKSKIFFLPVSKRGTLITWH</sequence>
<reference evidence="1" key="1">
    <citation type="submission" date="2022-08" db="UniProtKB">
        <authorList>
            <consortium name="EnsemblMetazoa"/>
        </authorList>
    </citation>
    <scope>IDENTIFICATION</scope>
    <source>
        <strain evidence="1">05x7-T-G4-1.051#20</strain>
    </source>
</reference>
<evidence type="ECO:0000313" key="1">
    <source>
        <dbReference type="EnsemblMetazoa" id="G33821.1:cds"/>
    </source>
</evidence>
<dbReference type="Proteomes" id="UP000005408">
    <property type="component" value="Unassembled WGS sequence"/>
</dbReference>
<proteinExistence type="predicted"/>